<dbReference type="EMBL" id="AJVK01025797">
    <property type="status" value="NOT_ANNOTATED_CDS"/>
    <property type="molecule type" value="Genomic_DNA"/>
</dbReference>
<keyword evidence="2" id="KW-1185">Reference proteome</keyword>
<protein>
    <recommendedName>
        <fullName evidence="3">CUB domain-containing protein</fullName>
    </recommendedName>
</protein>
<sequence length="235" mass="27250">MEKYFVLFLVFLNLGVRAADFREFRVFEVSDVCEISTGVRIYVDFGHSGQLRNSGVESNNLCFFTLVTCPSCSIRLSWSPEDPNRCEKFLIVEPPYNVVREKYICDPQREYVSKTRALSLQIPPESTNATFTFFYESLRNVVEVFESSGESTRTIQSPFFPAVYSRDFIVDYNISCLRSDCRIRIIFTDFQLALISTVEFFDVNQERFQIYSGAFFRPPVIFSPNSSIRIRFSAN</sequence>
<dbReference type="EnsemblMetazoa" id="PPAI002983-RA">
    <property type="protein sequence ID" value="PPAI002983-PA"/>
    <property type="gene ID" value="PPAI002983"/>
</dbReference>
<dbReference type="SUPFAM" id="SSF49854">
    <property type="entry name" value="Spermadhesin, CUB domain"/>
    <property type="match status" value="1"/>
</dbReference>
<evidence type="ECO:0008006" key="3">
    <source>
        <dbReference type="Google" id="ProtNLM"/>
    </source>
</evidence>
<organism evidence="1 2">
    <name type="scientific">Phlebotomus papatasi</name>
    <name type="common">Sandfly</name>
    <dbReference type="NCBI Taxonomy" id="29031"/>
    <lineage>
        <taxon>Eukaryota</taxon>
        <taxon>Metazoa</taxon>
        <taxon>Ecdysozoa</taxon>
        <taxon>Arthropoda</taxon>
        <taxon>Hexapoda</taxon>
        <taxon>Insecta</taxon>
        <taxon>Pterygota</taxon>
        <taxon>Neoptera</taxon>
        <taxon>Endopterygota</taxon>
        <taxon>Diptera</taxon>
        <taxon>Nematocera</taxon>
        <taxon>Psychodoidea</taxon>
        <taxon>Psychodidae</taxon>
        <taxon>Phlebotomus</taxon>
        <taxon>Phlebotomus</taxon>
    </lineage>
</organism>
<evidence type="ECO:0000313" key="2">
    <source>
        <dbReference type="Proteomes" id="UP000092462"/>
    </source>
</evidence>
<name>A0A1B0D674_PHLPP</name>
<dbReference type="Gene3D" id="2.60.120.290">
    <property type="entry name" value="Spermadhesin, CUB domain"/>
    <property type="match status" value="1"/>
</dbReference>
<dbReference type="VEuPathDB" id="VectorBase:PPAPM1_003411"/>
<evidence type="ECO:0000313" key="1">
    <source>
        <dbReference type="EnsemblMetazoa" id="PPAI002983-PA"/>
    </source>
</evidence>
<dbReference type="VEuPathDB" id="VectorBase:PPAI002983"/>
<dbReference type="InterPro" id="IPR035914">
    <property type="entry name" value="Sperma_CUB_dom_sf"/>
</dbReference>
<reference evidence="1" key="1">
    <citation type="submission" date="2022-08" db="UniProtKB">
        <authorList>
            <consortium name="EnsemblMetazoa"/>
        </authorList>
    </citation>
    <scope>IDENTIFICATION</scope>
    <source>
        <strain evidence="1">Israel</strain>
    </source>
</reference>
<dbReference type="AlphaFoldDB" id="A0A1B0D674"/>
<proteinExistence type="predicted"/>
<dbReference type="Proteomes" id="UP000092462">
    <property type="component" value="Unassembled WGS sequence"/>
</dbReference>
<accession>A0A1B0D674</accession>